<dbReference type="EMBL" id="LR215064">
    <property type="protein sequence ID" value="VEV56031.1"/>
    <property type="molecule type" value="Genomic_DNA"/>
</dbReference>
<evidence type="ECO:0000256" key="1">
    <source>
        <dbReference type="PROSITE-ProRule" id="PRU00176"/>
    </source>
</evidence>
<evidence type="ECO:0000313" key="4">
    <source>
        <dbReference type="EMBL" id="VEV56031.1"/>
    </source>
</evidence>
<dbReference type="SMART" id="SM00360">
    <property type="entry name" value="RRM"/>
    <property type="match status" value="2"/>
</dbReference>
<gene>
    <name evidence="4" type="ORF">PVVCY_0801920</name>
</gene>
<feature type="domain" description="RRM" evidence="3">
    <location>
        <begin position="74"/>
        <end position="159"/>
    </location>
</feature>
<dbReference type="InterPro" id="IPR000504">
    <property type="entry name" value="RRM_dom"/>
</dbReference>
<dbReference type="Proteomes" id="UP000290582">
    <property type="component" value="Chromosome PVVCY_08"/>
</dbReference>
<dbReference type="PROSITE" id="PS50102">
    <property type="entry name" value="RRM"/>
    <property type="match status" value="2"/>
</dbReference>
<evidence type="ECO:0000313" key="5">
    <source>
        <dbReference type="Proteomes" id="UP000290582"/>
    </source>
</evidence>
<dbReference type="KEGG" id="pvv:PVVCY_0801920"/>
<dbReference type="PANTHER" id="PTHR15241:SF304">
    <property type="entry name" value="RRM DOMAIN-CONTAINING PROTEIN"/>
    <property type="match status" value="1"/>
</dbReference>
<dbReference type="Gene3D" id="3.30.70.330">
    <property type="match status" value="2"/>
</dbReference>
<dbReference type="RefSeq" id="XP_008625215.1">
    <property type="nucleotide sequence ID" value="XM_008626993.1"/>
</dbReference>
<dbReference type="GeneID" id="19961550"/>
<dbReference type="Pfam" id="PF00076">
    <property type="entry name" value="RRM_1"/>
    <property type="match status" value="2"/>
</dbReference>
<name>A0A449BRF4_PLAVN</name>
<keyword evidence="1" id="KW-0694">RNA-binding</keyword>
<feature type="compositionally biased region" description="Basic and acidic residues" evidence="2">
    <location>
        <begin position="19"/>
        <end position="36"/>
    </location>
</feature>
<dbReference type="SUPFAM" id="SSF54928">
    <property type="entry name" value="RNA-binding domain, RBD"/>
    <property type="match status" value="2"/>
</dbReference>
<evidence type="ECO:0000259" key="3">
    <source>
        <dbReference type="PROSITE" id="PS50102"/>
    </source>
</evidence>
<sequence length="462" mass="54530">MNESQEKKRRKVDPNNENEVDKYYYKENDKENDKTDTNQFDLNDDEKKLSKHFLIKNLSDQSLLLNNLKTLEENKLYVKNINENLSKTDFDSFFSNIIGYVDTRIILNSSGKSKKFAYIEFDTKQNALNFLDTLENSDVEKFKKFFINNNILYTCISDPQKNIYEQNKIFIKFINLVTQTDENIIHQIKQFLLSHSVPVLDIRLLGDADSKHGYIEVENNEDVIKCVEEIKRCNLGDGTTECIMNYSIPIIKKKIIPDMEKIKIKKEKNKQLKDEKRKEENSAIIVVKNLNYNTRKYKLEQLFQQIGEIENINLSKKTSEKNNKRNKGYAFITFKNKDDATAALILNDTILDGRNILISKFIDNIKDNRRGEKKNNINYEQDDILNEQGYSKNPSTYVSTPKQWNIPTQKIKHTYHVRQNFIEKKRINLKDEYNHINLISEKRADEPSCPMTNDDFRKLFFK</sequence>
<feature type="region of interest" description="Disordered" evidence="2">
    <location>
        <begin position="1"/>
        <end position="40"/>
    </location>
</feature>
<dbReference type="AlphaFoldDB" id="A0A449BRF4"/>
<feature type="domain" description="RRM" evidence="3">
    <location>
        <begin position="283"/>
        <end position="363"/>
    </location>
</feature>
<dbReference type="VEuPathDB" id="PlasmoDB:PVVCY_0801920"/>
<organism evidence="4 5">
    <name type="scientific">Plasmodium vinckei vinckei</name>
    <dbReference type="NCBI Taxonomy" id="54757"/>
    <lineage>
        <taxon>Eukaryota</taxon>
        <taxon>Sar</taxon>
        <taxon>Alveolata</taxon>
        <taxon>Apicomplexa</taxon>
        <taxon>Aconoidasida</taxon>
        <taxon>Haemosporida</taxon>
        <taxon>Plasmodiidae</taxon>
        <taxon>Plasmodium</taxon>
        <taxon>Plasmodium (Vinckeia)</taxon>
    </lineage>
</organism>
<dbReference type="PANTHER" id="PTHR15241">
    <property type="entry name" value="TRANSFORMER-2-RELATED"/>
    <property type="match status" value="1"/>
</dbReference>
<dbReference type="InterPro" id="IPR035979">
    <property type="entry name" value="RBD_domain_sf"/>
</dbReference>
<reference evidence="4 5" key="1">
    <citation type="submission" date="2019-01" db="EMBL/GenBank/DDBJ databases">
        <authorList>
            <person name="Ramaprasad A."/>
        </authorList>
    </citation>
    <scope>NUCLEOTIDE SEQUENCE [LARGE SCALE GENOMIC DNA]</scope>
</reference>
<accession>A0A449BRF4</accession>
<dbReference type="OrthoDB" id="439808at2759"/>
<proteinExistence type="predicted"/>
<evidence type="ECO:0000256" key="2">
    <source>
        <dbReference type="SAM" id="MobiDB-lite"/>
    </source>
</evidence>
<protein>
    <submittedName>
        <fullName evidence="4">U4/U6 snRNA-associated-splicing factor, putative</fullName>
    </submittedName>
</protein>
<dbReference type="CDD" id="cd00590">
    <property type="entry name" value="RRM_SF"/>
    <property type="match status" value="1"/>
</dbReference>
<dbReference type="GO" id="GO:0003723">
    <property type="term" value="F:RNA binding"/>
    <property type="evidence" value="ECO:0007669"/>
    <property type="project" value="UniProtKB-UniRule"/>
</dbReference>
<dbReference type="InterPro" id="IPR012677">
    <property type="entry name" value="Nucleotide-bd_a/b_plait_sf"/>
</dbReference>